<evidence type="ECO:0000256" key="1">
    <source>
        <dbReference type="SAM" id="MobiDB-lite"/>
    </source>
</evidence>
<feature type="region of interest" description="Disordered" evidence="1">
    <location>
        <begin position="292"/>
        <end position="332"/>
    </location>
</feature>
<accession>A0A484KM85</accession>
<dbReference type="Proteomes" id="UP000595140">
    <property type="component" value="Unassembled WGS sequence"/>
</dbReference>
<sequence length="332" mass="37488">MFYFPLTPRLKRLYMSKRTVGHLALVRQHLGSGRVLRIRRTEVVMTTTPRTTLTMDTVVGLEMKNARVDPSIDEGRLRKDFLKKAAERYANFTYNQRNPGRLKKKKKDPRPFEQLKKAQFFELQEEATQNGLQVTDEEIWYSLVEGHNTNDGYPRQGPPRKVFKPSSPEEPKSPLPRSAPSTSRGTQSLVSRGNQKSFPEVGLGHLAKNLSPRLLRHEKALSRGRSHPPHEALGPFPEVGRGHLAKNLSPCLPRHEKALSRGRSHPPHEALGSFPEVGLGHLAKNLSHRLPRHQKVLPRGRPHPPRKALKSSFLEASQSPLPRLVPSTSRGT</sequence>
<feature type="compositionally biased region" description="Basic residues" evidence="1">
    <location>
        <begin position="292"/>
        <end position="309"/>
    </location>
</feature>
<feature type="compositionally biased region" description="Polar residues" evidence="1">
    <location>
        <begin position="179"/>
        <end position="197"/>
    </location>
</feature>
<keyword evidence="3" id="KW-1185">Reference proteome</keyword>
<reference evidence="2 3" key="1">
    <citation type="submission" date="2018-04" db="EMBL/GenBank/DDBJ databases">
        <authorList>
            <person name="Vogel A."/>
        </authorList>
    </citation>
    <scope>NUCLEOTIDE SEQUENCE [LARGE SCALE GENOMIC DNA]</scope>
</reference>
<gene>
    <name evidence="2" type="ORF">CCAM_LOCUS8847</name>
</gene>
<feature type="compositionally biased region" description="Polar residues" evidence="1">
    <location>
        <begin position="314"/>
        <end position="332"/>
    </location>
</feature>
<name>A0A484KM85_9ASTE</name>
<protein>
    <submittedName>
        <fullName evidence="2">Uncharacterized protein</fullName>
    </submittedName>
</protein>
<evidence type="ECO:0000313" key="3">
    <source>
        <dbReference type="Proteomes" id="UP000595140"/>
    </source>
</evidence>
<dbReference type="AlphaFoldDB" id="A0A484KM85"/>
<evidence type="ECO:0000313" key="2">
    <source>
        <dbReference type="EMBL" id="VFQ67071.1"/>
    </source>
</evidence>
<dbReference type="EMBL" id="OOIL02000561">
    <property type="protein sequence ID" value="VFQ67071.1"/>
    <property type="molecule type" value="Genomic_DNA"/>
</dbReference>
<proteinExistence type="predicted"/>
<feature type="region of interest" description="Disordered" evidence="1">
    <location>
        <begin position="147"/>
        <end position="200"/>
    </location>
</feature>
<organism evidence="2 3">
    <name type="scientific">Cuscuta campestris</name>
    <dbReference type="NCBI Taxonomy" id="132261"/>
    <lineage>
        <taxon>Eukaryota</taxon>
        <taxon>Viridiplantae</taxon>
        <taxon>Streptophyta</taxon>
        <taxon>Embryophyta</taxon>
        <taxon>Tracheophyta</taxon>
        <taxon>Spermatophyta</taxon>
        <taxon>Magnoliopsida</taxon>
        <taxon>eudicotyledons</taxon>
        <taxon>Gunneridae</taxon>
        <taxon>Pentapetalae</taxon>
        <taxon>asterids</taxon>
        <taxon>lamiids</taxon>
        <taxon>Solanales</taxon>
        <taxon>Convolvulaceae</taxon>
        <taxon>Cuscuteae</taxon>
        <taxon>Cuscuta</taxon>
        <taxon>Cuscuta subgen. Grammica</taxon>
        <taxon>Cuscuta sect. Cleistogrammica</taxon>
    </lineage>
</organism>